<dbReference type="EMBL" id="LUFC02000257">
    <property type="protein sequence ID" value="KAF4499423.1"/>
    <property type="molecule type" value="Genomic_DNA"/>
</dbReference>
<evidence type="ECO:0000313" key="3">
    <source>
        <dbReference type="Proteomes" id="UP000737391"/>
    </source>
</evidence>
<dbReference type="AlphaFoldDB" id="A0A9P5BDI9"/>
<feature type="region of interest" description="Disordered" evidence="1">
    <location>
        <begin position="241"/>
        <end position="263"/>
    </location>
</feature>
<proteinExistence type="predicted"/>
<accession>A0A9P5BDI9</accession>
<dbReference type="Proteomes" id="UP000737391">
    <property type="component" value="Unassembled WGS sequence"/>
</dbReference>
<feature type="region of interest" description="Disordered" evidence="1">
    <location>
        <begin position="277"/>
        <end position="311"/>
    </location>
</feature>
<protein>
    <submittedName>
        <fullName evidence="2">Uncharacterized protein</fullName>
    </submittedName>
</protein>
<sequence>MKSRLPTSLPFDILHKITENLTPLNRLAMVKANITVDPLITSQDMRQAKIWGAIFKFDTWINIVMKTDYGMSANPEPGLMGKKMTIGNKKRINLILLINDWGGDIRSISDLFFKSLQDYVPDDHDKNLIHFKDSLISLHIQDAVSSSQELSVQDPRKYICTKRGKLSTYVSYYSDPNIVELGPDDIGGIEGRKSKKAIREVCCVKEERCRLYGREIAENTRPGHSPQGLMKKLFREAWDDIDSSSDSDSATPIGATTPPSCDEDNARLETLIENNTAEKKIPAPSRKRKREIGEDEGQRVKAQTDIVDSSSSILAENVPRFGC</sequence>
<name>A0A9P5BDI9_9HYPO</name>
<organism evidence="2 3">
    <name type="scientific">Fusarium agapanthi</name>
    <dbReference type="NCBI Taxonomy" id="1803897"/>
    <lineage>
        <taxon>Eukaryota</taxon>
        <taxon>Fungi</taxon>
        <taxon>Dikarya</taxon>
        <taxon>Ascomycota</taxon>
        <taxon>Pezizomycotina</taxon>
        <taxon>Sordariomycetes</taxon>
        <taxon>Hypocreomycetidae</taxon>
        <taxon>Hypocreales</taxon>
        <taxon>Nectriaceae</taxon>
        <taxon>Fusarium</taxon>
        <taxon>Fusarium fujikuroi species complex</taxon>
    </lineage>
</organism>
<evidence type="ECO:0000313" key="2">
    <source>
        <dbReference type="EMBL" id="KAF4499423.1"/>
    </source>
</evidence>
<keyword evidence="3" id="KW-1185">Reference proteome</keyword>
<comment type="caution">
    <text evidence="2">The sequence shown here is derived from an EMBL/GenBank/DDBJ whole genome shotgun (WGS) entry which is preliminary data.</text>
</comment>
<gene>
    <name evidence="2" type="ORF">FAGAP_4381</name>
</gene>
<dbReference type="OrthoDB" id="5078474at2759"/>
<reference evidence="2" key="1">
    <citation type="submission" date="2020-01" db="EMBL/GenBank/DDBJ databases">
        <title>Identification and distribution of gene clusters putatively required for synthesis of sphingolipid metabolism inhibitors in phylogenetically diverse species of the filamentous fungus Fusarium.</title>
        <authorList>
            <person name="Kim H.-S."/>
            <person name="Busman M."/>
            <person name="Brown D.W."/>
            <person name="Divon H."/>
            <person name="Uhlig S."/>
            <person name="Proctor R.H."/>
        </authorList>
    </citation>
    <scope>NUCLEOTIDE SEQUENCE</scope>
    <source>
        <strain evidence="2">NRRL 31653</strain>
    </source>
</reference>
<evidence type="ECO:0000256" key="1">
    <source>
        <dbReference type="SAM" id="MobiDB-lite"/>
    </source>
</evidence>